<evidence type="ECO:0000256" key="9">
    <source>
        <dbReference type="PROSITE-ProRule" id="PRU00192"/>
    </source>
</evidence>
<keyword evidence="10" id="KW-0458">Lysosome</keyword>
<proteinExistence type="inferred from homology"/>
<feature type="region of interest" description="Disordered" evidence="11">
    <location>
        <begin position="339"/>
        <end position="372"/>
    </location>
</feature>
<feature type="compositionally biased region" description="Polar residues" evidence="11">
    <location>
        <begin position="344"/>
        <end position="369"/>
    </location>
</feature>
<name>A0ABM1KUJ6_GEKJA</name>
<gene>
    <name evidence="15" type="primary">LAMP3</name>
</gene>
<accession>A0ABM1KUJ6</accession>
<dbReference type="CDD" id="cd11857">
    <property type="entry name" value="SH3_DBS"/>
    <property type="match status" value="1"/>
</dbReference>
<feature type="region of interest" description="Disordered" evidence="11">
    <location>
        <begin position="297"/>
        <end position="316"/>
    </location>
</feature>
<dbReference type="InterPro" id="IPR036028">
    <property type="entry name" value="SH3-like_dom_sf"/>
</dbReference>
<keyword evidence="6 12" id="KW-1133">Transmembrane helix</keyword>
<dbReference type="Proteomes" id="UP000694871">
    <property type="component" value="Unplaced"/>
</dbReference>
<evidence type="ECO:0000313" key="14">
    <source>
        <dbReference type="Proteomes" id="UP000694871"/>
    </source>
</evidence>
<evidence type="ECO:0000256" key="12">
    <source>
        <dbReference type="SAM" id="Phobius"/>
    </source>
</evidence>
<dbReference type="SUPFAM" id="SSF50044">
    <property type="entry name" value="SH3-domain"/>
    <property type="match status" value="1"/>
</dbReference>
<dbReference type="InterPro" id="IPR002000">
    <property type="entry name" value="Lysosome-assoc_membr_glycop"/>
</dbReference>
<evidence type="ECO:0000256" key="7">
    <source>
        <dbReference type="ARBA" id="ARBA00023136"/>
    </source>
</evidence>
<keyword evidence="2 9" id="KW-0728">SH3 domain</keyword>
<dbReference type="RefSeq" id="XP_015277383.1">
    <property type="nucleotide sequence ID" value="XM_015421897.1"/>
</dbReference>
<comment type="caution">
    <text evidence="10">Lacks conserved residue(s) required for the propagation of feature annotation.</text>
</comment>
<organism evidence="14 15">
    <name type="scientific">Gekko japonicus</name>
    <name type="common">Schlegel's Japanese gecko</name>
    <dbReference type="NCBI Taxonomy" id="146911"/>
    <lineage>
        <taxon>Eukaryota</taxon>
        <taxon>Metazoa</taxon>
        <taxon>Chordata</taxon>
        <taxon>Craniata</taxon>
        <taxon>Vertebrata</taxon>
        <taxon>Euteleostomi</taxon>
        <taxon>Lepidosauria</taxon>
        <taxon>Squamata</taxon>
        <taxon>Bifurcata</taxon>
        <taxon>Gekkota</taxon>
        <taxon>Gekkonidae</taxon>
        <taxon>Gekkoninae</taxon>
        <taxon>Gekko</taxon>
    </lineage>
</organism>
<feature type="domain" description="SH3" evidence="13">
    <location>
        <begin position="186"/>
        <end position="247"/>
    </location>
</feature>
<dbReference type="Gene3D" id="2.40.160.110">
    <property type="match status" value="1"/>
</dbReference>
<dbReference type="InterPro" id="IPR048528">
    <property type="entry name" value="Lamp2-like_luminal"/>
</dbReference>
<evidence type="ECO:0000256" key="11">
    <source>
        <dbReference type="SAM" id="MobiDB-lite"/>
    </source>
</evidence>
<keyword evidence="5" id="KW-0967">Endosome</keyword>
<evidence type="ECO:0000256" key="8">
    <source>
        <dbReference type="ARBA" id="ARBA00023180"/>
    </source>
</evidence>
<dbReference type="PANTHER" id="PTHR11506:SF30">
    <property type="entry name" value="LYSOSOME-ASSOCIATED MEMBRANE GLYCOPROTEIN 3"/>
    <property type="match status" value="1"/>
</dbReference>
<dbReference type="PRINTS" id="PR00336">
    <property type="entry name" value="LYSASSOCTDMP"/>
</dbReference>
<reference evidence="15" key="1">
    <citation type="submission" date="2025-08" db="UniProtKB">
        <authorList>
            <consortium name="RefSeq"/>
        </authorList>
    </citation>
    <scope>IDENTIFICATION</scope>
</reference>
<keyword evidence="14" id="KW-1185">Reference proteome</keyword>
<evidence type="ECO:0000256" key="3">
    <source>
        <dbReference type="ARBA" id="ARBA00022692"/>
    </source>
</evidence>
<evidence type="ECO:0000256" key="10">
    <source>
        <dbReference type="PROSITE-ProRule" id="PRU00740"/>
    </source>
</evidence>
<dbReference type="InterPro" id="IPR001452">
    <property type="entry name" value="SH3_domain"/>
</dbReference>
<keyword evidence="4" id="KW-0732">Signal</keyword>
<feature type="disulfide bond" evidence="10">
    <location>
        <begin position="489"/>
        <end position="526"/>
    </location>
</feature>
<protein>
    <submittedName>
        <fullName evidence="15">Lysosome-associated membrane glycoprotein 3</fullName>
    </submittedName>
</protein>
<evidence type="ECO:0000256" key="6">
    <source>
        <dbReference type="ARBA" id="ARBA00022989"/>
    </source>
</evidence>
<keyword evidence="8" id="KW-0325">Glycoprotein</keyword>
<evidence type="ECO:0000313" key="15">
    <source>
        <dbReference type="RefSeq" id="XP_015277383.1"/>
    </source>
</evidence>
<evidence type="ECO:0000256" key="1">
    <source>
        <dbReference type="ARBA" id="ARBA00004530"/>
    </source>
</evidence>
<dbReference type="Gene3D" id="2.30.30.40">
    <property type="entry name" value="SH3 Domains"/>
    <property type="match status" value="1"/>
</dbReference>
<feature type="region of interest" description="Disordered" evidence="11">
    <location>
        <begin position="1"/>
        <end position="77"/>
    </location>
</feature>
<dbReference type="InterPro" id="IPR035532">
    <property type="entry name" value="DBS_SH3"/>
</dbReference>
<keyword evidence="10" id="KW-1015">Disulfide bond</keyword>
<dbReference type="PANTHER" id="PTHR11506">
    <property type="entry name" value="LYSOSOME-ASSOCIATED MEMBRANE GLYCOPROTEIN"/>
    <property type="match status" value="1"/>
</dbReference>
<dbReference type="Pfam" id="PF01299">
    <property type="entry name" value="Lamp2-like_luminal"/>
    <property type="match status" value="1"/>
</dbReference>
<feature type="transmembrane region" description="Helical" evidence="12">
    <location>
        <begin position="534"/>
        <end position="557"/>
    </location>
</feature>
<comment type="similarity">
    <text evidence="10">Belongs to the LAMP family.</text>
</comment>
<feature type="compositionally biased region" description="Low complexity" evidence="11">
    <location>
        <begin position="33"/>
        <end position="45"/>
    </location>
</feature>
<dbReference type="GeneID" id="107119428"/>
<keyword evidence="3 10" id="KW-0812">Transmembrane</keyword>
<sequence length="568" mass="62276">MNKPRKPIPSIPTQSKDQSEPIQSTPIRLAPFSDPSECSGSSENSHSGDEDAPIQFEQSPPQQVEDDLPISPPEDIKSYGDFVKRMANTPAPPTIQPLPVVTDSIFNIAQMDTSTVIALPMAYGRKSFDRKGATFVDLDYRVRVPKGWPSRQMPSLDTFEDFEAIPSSAEELSNSSDMEEENQLNNGSNLYRVEGSYDTCFPDSLTLEDGDLVQFIQEGEDGQWLVKKLVSEKMDWVPSSLLHPAEGDANNIRRHSNTALHEGMAGSAAPVPLNWQKLLVVVGSLLILGSASEPRIPQHEETTVHPKPSTTGNAKVASETIPKPVTVELTNRTTTLHTAHTRASRNVTSAPARNKTTTPLPTTSIQPTLSPKPAPAATGVYNVMNGTEDCIKASLGLTLKVQNSKTKKDEYLNIDPNATRTFGSCGIWQSTLNITFHGGFVRFTFAKTADVYYIYVIEATLRVPSEGSLYYGIETVRLFSTPIGSSFKCLSKQTVDVDSNFQLLAVNTQLQAFDIVGNQFGKEEECAVDRNKRMIPMMVGLSLAGLLVIVIATCAIYSRKSNRGYERI</sequence>
<dbReference type="PROSITE" id="PS50002">
    <property type="entry name" value="SH3"/>
    <property type="match status" value="1"/>
</dbReference>
<comment type="subcellular location">
    <subcellularLocation>
        <location evidence="1">Endosome membrane</location>
        <topology evidence="1">Single-pass type I membrane protein</topology>
    </subcellularLocation>
    <subcellularLocation>
        <location evidence="10">Lysosome membrane</location>
        <topology evidence="10">Single-pass type I membrane protein</topology>
    </subcellularLocation>
</comment>
<dbReference type="PROSITE" id="PS51407">
    <property type="entry name" value="LAMP_3"/>
    <property type="match status" value="1"/>
</dbReference>
<evidence type="ECO:0000256" key="5">
    <source>
        <dbReference type="ARBA" id="ARBA00022753"/>
    </source>
</evidence>
<keyword evidence="7 10" id="KW-0472">Membrane</keyword>
<evidence type="ECO:0000259" key="13">
    <source>
        <dbReference type="PROSITE" id="PS50002"/>
    </source>
</evidence>
<evidence type="ECO:0000256" key="2">
    <source>
        <dbReference type="ARBA" id="ARBA00022443"/>
    </source>
</evidence>
<feature type="compositionally biased region" description="Polar residues" evidence="11">
    <location>
        <begin position="11"/>
        <end position="26"/>
    </location>
</feature>
<evidence type="ECO:0000256" key="4">
    <source>
        <dbReference type="ARBA" id="ARBA00022729"/>
    </source>
</evidence>